<reference evidence="2" key="1">
    <citation type="submission" date="2018-04" db="EMBL/GenBank/DDBJ databases">
        <title>Transcriptome of Schizaphis graminum biotype I.</title>
        <authorList>
            <person name="Scully E.D."/>
            <person name="Geib S.M."/>
            <person name="Palmer N.A."/>
            <person name="Koch K."/>
            <person name="Bradshaw J."/>
            <person name="Heng-Moss T."/>
            <person name="Sarath G."/>
        </authorList>
    </citation>
    <scope>NUCLEOTIDE SEQUENCE</scope>
</reference>
<sequence length="130" mass="16007">MCRQRARFRGNKIKQKPYPQYCRRRTNYRTEQKRKKLSTSHHIIISHHDRCRKDTCLKSSRRFTAAIYIYILYYICVVCHVVWRLSYSDWLDLKCRYHYTGNHGLPENVQSWVEFDAFGQTTYILYYMYT</sequence>
<keyword evidence="1" id="KW-0812">Transmembrane</keyword>
<organism evidence="2">
    <name type="scientific">Schizaphis graminum</name>
    <name type="common">Green bug aphid</name>
    <dbReference type="NCBI Taxonomy" id="13262"/>
    <lineage>
        <taxon>Eukaryota</taxon>
        <taxon>Metazoa</taxon>
        <taxon>Ecdysozoa</taxon>
        <taxon>Arthropoda</taxon>
        <taxon>Hexapoda</taxon>
        <taxon>Insecta</taxon>
        <taxon>Pterygota</taxon>
        <taxon>Neoptera</taxon>
        <taxon>Paraneoptera</taxon>
        <taxon>Hemiptera</taxon>
        <taxon>Sternorrhyncha</taxon>
        <taxon>Aphidomorpha</taxon>
        <taxon>Aphidoidea</taxon>
        <taxon>Aphididae</taxon>
        <taxon>Aphidini</taxon>
        <taxon>Schizaphis</taxon>
    </lineage>
</organism>
<feature type="transmembrane region" description="Helical" evidence="1">
    <location>
        <begin position="63"/>
        <end position="83"/>
    </location>
</feature>
<dbReference type="AlphaFoldDB" id="A0A2S2NN05"/>
<accession>A0A2S2NN05</accession>
<name>A0A2S2NN05_SCHGA</name>
<dbReference type="EMBL" id="GGMR01005960">
    <property type="protein sequence ID" value="MBY18579.1"/>
    <property type="molecule type" value="Transcribed_RNA"/>
</dbReference>
<gene>
    <name evidence="2" type="ORF">g.122246</name>
</gene>
<evidence type="ECO:0000313" key="2">
    <source>
        <dbReference type="EMBL" id="MBY18579.1"/>
    </source>
</evidence>
<keyword evidence="1" id="KW-0472">Membrane</keyword>
<keyword evidence="1" id="KW-1133">Transmembrane helix</keyword>
<protein>
    <submittedName>
        <fullName evidence="2">Uncharacterized protein</fullName>
    </submittedName>
</protein>
<proteinExistence type="predicted"/>
<evidence type="ECO:0000256" key="1">
    <source>
        <dbReference type="SAM" id="Phobius"/>
    </source>
</evidence>